<keyword evidence="2" id="KW-0564">Palmitate</keyword>
<sequence>MQHRRFFKILPLLTMAGGLYWTACSSGKATQTNPVALPAVFDSSAAAGVQYDTAGIAAIPWQSFFADATLRELISKAIAGNFDLQTAYKRTEAAQQQVLLARAAFGPSATVQAGAQISRPSDNSLNGLSLSNFLGKSYIEDYTLGLNLGWEADIWGKLKGQKEAALASYLQTYEGSRAVQTRLIVTVAEGYYNLLMLEDQLNIARKNLELANQVLKITRLQRDAGEATTLAIEQAEVQQQTTALLIPQLEQAKGLQENALRLLTGELPGSVAHAGSLNTIAVSDTLSTGLPARMVKVRPDVRAAEMALQAANARVGVAKASMYPALNITASGGLNSFKASNWFSIPSSLFGLVGGSLAQPLLQKRQLKTQLATAKINRETAVIEFRQAVVTAVSEVSDAMIKIKQLKQQQVIAQAKIDTLQKAMTNADMLFKAGMANYLEVINVQSNKLQAELAMADITRQRLTAVAALYRALGGGN</sequence>
<dbReference type="GO" id="GO:0015562">
    <property type="term" value="F:efflux transmembrane transporter activity"/>
    <property type="evidence" value="ECO:0007669"/>
    <property type="project" value="InterPro"/>
</dbReference>
<organism evidence="3 4">
    <name type="scientific">Filimonas lacunae</name>
    <dbReference type="NCBI Taxonomy" id="477680"/>
    <lineage>
        <taxon>Bacteria</taxon>
        <taxon>Pseudomonadati</taxon>
        <taxon>Bacteroidota</taxon>
        <taxon>Chitinophagia</taxon>
        <taxon>Chitinophagales</taxon>
        <taxon>Chitinophagaceae</taxon>
        <taxon>Filimonas</taxon>
    </lineage>
</organism>
<dbReference type="EMBL" id="FTOR01000003">
    <property type="protein sequence ID" value="SIT05396.1"/>
    <property type="molecule type" value="Genomic_DNA"/>
</dbReference>
<protein>
    <submittedName>
        <fullName evidence="3">Efflux transporter, outer membrane factor (OMF) lipoprotein, NodT family</fullName>
    </submittedName>
</protein>
<dbReference type="GO" id="GO:0005886">
    <property type="term" value="C:plasma membrane"/>
    <property type="evidence" value="ECO:0007669"/>
    <property type="project" value="UniProtKB-SubCell"/>
</dbReference>
<comment type="subcellular location">
    <subcellularLocation>
        <location evidence="2">Cell membrane</location>
        <topology evidence="2">Lipid-anchor</topology>
    </subcellularLocation>
</comment>
<dbReference type="Proteomes" id="UP000186917">
    <property type="component" value="Unassembled WGS sequence"/>
</dbReference>
<evidence type="ECO:0000313" key="3">
    <source>
        <dbReference type="EMBL" id="SIT05396.1"/>
    </source>
</evidence>
<reference evidence="4" key="1">
    <citation type="submission" date="2017-01" db="EMBL/GenBank/DDBJ databases">
        <authorList>
            <person name="Varghese N."/>
            <person name="Submissions S."/>
        </authorList>
    </citation>
    <scope>NUCLEOTIDE SEQUENCE [LARGE SCALE GENOMIC DNA]</scope>
    <source>
        <strain evidence="4">DSM 21054</strain>
    </source>
</reference>
<dbReference type="Pfam" id="PF02321">
    <property type="entry name" value="OEP"/>
    <property type="match status" value="2"/>
</dbReference>
<dbReference type="PANTHER" id="PTHR30203">
    <property type="entry name" value="OUTER MEMBRANE CATION EFFLUX PROTEIN"/>
    <property type="match status" value="1"/>
</dbReference>
<dbReference type="Gene3D" id="1.20.1600.10">
    <property type="entry name" value="Outer membrane efflux proteins (OEP)"/>
    <property type="match status" value="1"/>
</dbReference>
<proteinExistence type="inferred from homology"/>
<dbReference type="Gene3D" id="2.20.200.10">
    <property type="entry name" value="Outer membrane efflux proteins (OEP)"/>
    <property type="match status" value="1"/>
</dbReference>
<evidence type="ECO:0000313" key="4">
    <source>
        <dbReference type="Proteomes" id="UP000186917"/>
    </source>
</evidence>
<dbReference type="InterPro" id="IPR003423">
    <property type="entry name" value="OMP_efflux"/>
</dbReference>
<keyword evidence="4" id="KW-1185">Reference proteome</keyword>
<gene>
    <name evidence="3" type="ORF">SAMN05421788_103180</name>
</gene>
<dbReference type="AlphaFoldDB" id="A0A1N7P4C9"/>
<dbReference type="NCBIfam" id="TIGR01845">
    <property type="entry name" value="outer_NodT"/>
    <property type="match status" value="1"/>
</dbReference>
<keyword evidence="2" id="KW-0812">Transmembrane</keyword>
<accession>A0A1N7P4C9</accession>
<evidence type="ECO:0000256" key="2">
    <source>
        <dbReference type="RuleBase" id="RU362097"/>
    </source>
</evidence>
<feature type="signal peptide" evidence="2">
    <location>
        <begin position="1"/>
        <end position="23"/>
    </location>
</feature>
<name>A0A1N7P4C9_9BACT</name>
<keyword evidence="2" id="KW-0732">Signal</keyword>
<keyword evidence="2 3" id="KW-0449">Lipoprotein</keyword>
<dbReference type="SUPFAM" id="SSF56954">
    <property type="entry name" value="Outer membrane efflux proteins (OEP)"/>
    <property type="match status" value="1"/>
</dbReference>
<dbReference type="STRING" id="477680.SAMN05421788_103180"/>
<dbReference type="PANTHER" id="PTHR30203:SF30">
    <property type="entry name" value="OUTER MEMBRANE PROTEIN-RELATED"/>
    <property type="match status" value="1"/>
</dbReference>
<dbReference type="OrthoDB" id="9770517at2"/>
<feature type="chain" id="PRO_5011819126" evidence="2">
    <location>
        <begin position="24"/>
        <end position="477"/>
    </location>
</feature>
<keyword evidence="2" id="KW-1134">Transmembrane beta strand</keyword>
<comment type="similarity">
    <text evidence="1 2">Belongs to the outer membrane factor (OMF) (TC 1.B.17) family.</text>
</comment>
<dbReference type="RefSeq" id="WP_076378890.1">
    <property type="nucleotide sequence ID" value="NZ_AP017422.1"/>
</dbReference>
<dbReference type="InterPro" id="IPR010131">
    <property type="entry name" value="MdtP/NodT-like"/>
</dbReference>
<keyword evidence="2" id="KW-0472">Membrane</keyword>
<evidence type="ECO:0000256" key="1">
    <source>
        <dbReference type="ARBA" id="ARBA00007613"/>
    </source>
</evidence>